<dbReference type="InterPro" id="IPR001547">
    <property type="entry name" value="Glyco_hydro_5"/>
</dbReference>
<dbReference type="SUPFAM" id="SSF51445">
    <property type="entry name" value="(Trans)glycosidases"/>
    <property type="match status" value="1"/>
</dbReference>
<dbReference type="GO" id="GO:0008422">
    <property type="term" value="F:beta-glucosidase activity"/>
    <property type="evidence" value="ECO:0007669"/>
    <property type="project" value="TreeGrafter"/>
</dbReference>
<sequence length="378" mass="43101">MKKLHYLCFLMLISLVFTACTATGNNSVPSLPQSSQETPAEDSSAQSAQEPSEQPVDHKEEQSKTESQADAPEEPVSMNGEYPISPADYQKLLGKGMDVDWSKTNQGRKYYNTQAAIDFSEAGISHVRIRIADKATDDLLEGLDRQIEDCLANGIIPVIAYQADEFKNDPSEENIQEVVDWWTKVARRYQDTSYLLSFDLLIESTDALNKQPDKLNEIYEQLVTEIRKTNPNRIIMISPRLRSDAAYLHELEIPTDHNDYLMAEWHFYAAGPSKTNDRKLWTTGTEQERSLIDEKIQLALEWQQETGIPTWVGAWMPGNYNDGNDYTIEEQVVFSSYMTQQLTNAGIPFAVNSDTKFYDRKSNKWIPTMMPVFDCIYS</sequence>
<dbReference type="InterPro" id="IPR050386">
    <property type="entry name" value="Glycosyl_hydrolase_5"/>
</dbReference>
<proteinExistence type="inferred from homology"/>
<dbReference type="PROSITE" id="PS51257">
    <property type="entry name" value="PROKAR_LIPOPROTEIN"/>
    <property type="match status" value="1"/>
</dbReference>
<evidence type="ECO:0000313" key="8">
    <source>
        <dbReference type="EMBL" id="VYT15454.1"/>
    </source>
</evidence>
<dbReference type="InterPro" id="IPR017853">
    <property type="entry name" value="GH"/>
</dbReference>
<feature type="compositionally biased region" description="Polar residues" evidence="5">
    <location>
        <begin position="28"/>
        <end position="38"/>
    </location>
</feature>
<gene>
    <name evidence="8" type="primary">celH</name>
    <name evidence="8" type="ORF">AULFYP135_01863</name>
</gene>
<dbReference type="GO" id="GO:0008810">
    <property type="term" value="F:cellulase activity"/>
    <property type="evidence" value="ECO:0007669"/>
    <property type="project" value="UniProtKB-EC"/>
</dbReference>
<keyword evidence="3 4" id="KW-0326">Glycosidase</keyword>
<evidence type="ECO:0000256" key="3">
    <source>
        <dbReference type="ARBA" id="ARBA00023295"/>
    </source>
</evidence>
<feature type="chain" id="PRO_5038810157" evidence="6">
    <location>
        <begin position="20"/>
        <end position="378"/>
    </location>
</feature>
<dbReference type="PANTHER" id="PTHR31297">
    <property type="entry name" value="GLUCAN ENDO-1,6-BETA-GLUCOSIDASE B"/>
    <property type="match status" value="1"/>
</dbReference>
<evidence type="ECO:0000256" key="1">
    <source>
        <dbReference type="ARBA" id="ARBA00022729"/>
    </source>
</evidence>
<feature type="compositionally biased region" description="Basic and acidic residues" evidence="5">
    <location>
        <begin position="55"/>
        <end position="64"/>
    </location>
</feature>
<dbReference type="GO" id="GO:0009986">
    <property type="term" value="C:cell surface"/>
    <property type="evidence" value="ECO:0007669"/>
    <property type="project" value="TreeGrafter"/>
</dbReference>
<keyword evidence="2 4" id="KW-0378">Hydrolase</keyword>
<feature type="region of interest" description="Disordered" evidence="5">
    <location>
        <begin position="28"/>
        <end position="83"/>
    </location>
</feature>
<dbReference type="GO" id="GO:0009251">
    <property type="term" value="P:glucan catabolic process"/>
    <property type="evidence" value="ECO:0007669"/>
    <property type="project" value="TreeGrafter"/>
</dbReference>
<dbReference type="PANTHER" id="PTHR31297:SF17">
    <property type="entry name" value="ENDOGLUCANASE"/>
    <property type="match status" value="1"/>
</dbReference>
<name>A0A6N2UA30_9FIRM</name>
<evidence type="ECO:0000259" key="7">
    <source>
        <dbReference type="Pfam" id="PF00150"/>
    </source>
</evidence>
<dbReference type="AlphaFoldDB" id="A0A6N2UA30"/>
<evidence type="ECO:0000256" key="6">
    <source>
        <dbReference type="SAM" id="SignalP"/>
    </source>
</evidence>
<evidence type="ECO:0000256" key="5">
    <source>
        <dbReference type="SAM" id="MobiDB-lite"/>
    </source>
</evidence>
<keyword evidence="1 6" id="KW-0732">Signal</keyword>
<feature type="signal peptide" evidence="6">
    <location>
        <begin position="1"/>
        <end position="19"/>
    </location>
</feature>
<dbReference type="GO" id="GO:0005576">
    <property type="term" value="C:extracellular region"/>
    <property type="evidence" value="ECO:0007669"/>
    <property type="project" value="TreeGrafter"/>
</dbReference>
<protein>
    <submittedName>
        <fullName evidence="8">Endoglucanase H</fullName>
        <ecNumber evidence="8">3.2.1.4</ecNumber>
    </submittedName>
</protein>
<feature type="domain" description="Glycoside hydrolase family 5" evidence="7">
    <location>
        <begin position="98"/>
        <end position="340"/>
    </location>
</feature>
<dbReference type="Gene3D" id="3.20.20.80">
    <property type="entry name" value="Glycosidases"/>
    <property type="match status" value="1"/>
</dbReference>
<dbReference type="EC" id="3.2.1.4" evidence="8"/>
<reference evidence="8" key="1">
    <citation type="submission" date="2019-11" db="EMBL/GenBank/DDBJ databases">
        <authorList>
            <person name="Feng L."/>
        </authorList>
    </citation>
    <scope>NUCLEOTIDE SEQUENCE</scope>
    <source>
        <strain evidence="8">AundefinedLFYP135</strain>
    </source>
</reference>
<evidence type="ECO:0000256" key="2">
    <source>
        <dbReference type="ARBA" id="ARBA00022801"/>
    </source>
</evidence>
<feature type="compositionally biased region" description="Low complexity" evidence="5">
    <location>
        <begin position="41"/>
        <end position="54"/>
    </location>
</feature>
<comment type="similarity">
    <text evidence="4">Belongs to the glycosyl hydrolase 5 (cellulase A) family.</text>
</comment>
<dbReference type="EMBL" id="CACRSL010000003">
    <property type="protein sequence ID" value="VYT15454.1"/>
    <property type="molecule type" value="Genomic_DNA"/>
</dbReference>
<evidence type="ECO:0000256" key="4">
    <source>
        <dbReference type="RuleBase" id="RU361153"/>
    </source>
</evidence>
<organism evidence="8">
    <name type="scientific">uncultured Anaerotruncus sp</name>
    <dbReference type="NCBI Taxonomy" id="905011"/>
    <lineage>
        <taxon>Bacteria</taxon>
        <taxon>Bacillati</taxon>
        <taxon>Bacillota</taxon>
        <taxon>Clostridia</taxon>
        <taxon>Eubacteriales</taxon>
        <taxon>Oscillospiraceae</taxon>
        <taxon>Anaerotruncus</taxon>
        <taxon>environmental samples</taxon>
    </lineage>
</organism>
<accession>A0A6N2UA30</accession>
<dbReference type="Pfam" id="PF00150">
    <property type="entry name" value="Cellulase"/>
    <property type="match status" value="1"/>
</dbReference>